<evidence type="ECO:0000313" key="3">
    <source>
        <dbReference type="EMBL" id="GAP26617.1"/>
    </source>
</evidence>
<dbReference type="InterPro" id="IPR002364">
    <property type="entry name" value="Quin_OxRdtase/zeta-crystal_CS"/>
</dbReference>
<dbReference type="GO" id="GO:0016491">
    <property type="term" value="F:oxidoreductase activity"/>
    <property type="evidence" value="ECO:0007669"/>
    <property type="project" value="UniProtKB-KW"/>
</dbReference>
<dbReference type="CDD" id="cd08267">
    <property type="entry name" value="MDR1"/>
    <property type="match status" value="1"/>
</dbReference>
<dbReference type="InterPro" id="IPR020843">
    <property type="entry name" value="ER"/>
</dbReference>
<proteinExistence type="predicted"/>
<evidence type="ECO:0000259" key="2">
    <source>
        <dbReference type="SMART" id="SM00829"/>
    </source>
</evidence>
<dbReference type="Pfam" id="PF08240">
    <property type="entry name" value="ADH_N"/>
    <property type="match status" value="1"/>
</dbReference>
<accession>A0A0B8N8W6</accession>
<dbReference type="InterPro" id="IPR050700">
    <property type="entry name" value="YIM1/Zinc_Alcohol_DH_Fams"/>
</dbReference>
<feature type="domain" description="Enoyl reductase (ER)" evidence="2">
    <location>
        <begin position="10"/>
        <end position="317"/>
    </location>
</feature>
<dbReference type="PANTHER" id="PTHR11695">
    <property type="entry name" value="ALCOHOL DEHYDROGENASE RELATED"/>
    <property type="match status" value="1"/>
</dbReference>
<keyword evidence="1" id="KW-0560">Oxidoreductase</keyword>
<dbReference type="AlphaFoldDB" id="A0A0B8N8W6"/>
<dbReference type="Proteomes" id="UP000037179">
    <property type="component" value="Unassembled WGS sequence"/>
</dbReference>
<name>A0A0B8N8W6_9NOCA</name>
<gene>
    <name evidence="3" type="ORF">NSK11_contig00007-0101</name>
</gene>
<sequence length="320" mass="33361">MKAIAQDAYGTVDVLSYTDVPTPETGPDGVLVRVRAAGVDPSVWHMMTGEPLVARLALGLRMPRERVRGWDVCGTVEAVGPQVTEFRPGDEVFGTVPGSFAEFACAPAAKLAHKPVNLSVEQAAALPISGMTALSGLRDAGRIEAGQRVLIIGASGGVGHLAVQVAKHYGAEVTGVCSGSSAAFVAGLGADHVIDYTTEQLTGHYDLILDMAGNRPLPLLRSLLTGTGTLVLGGGEGGGRWFGALDRFLRAQALSPFTRRRLRSLLALPKPETLHTLAELATSGAVIPRIDRTYALPEAAAAITYLAAGHTRGKSVIVVS</sequence>
<organism evidence="3 4">
    <name type="scientific">Nocardia seriolae</name>
    <dbReference type="NCBI Taxonomy" id="37332"/>
    <lineage>
        <taxon>Bacteria</taxon>
        <taxon>Bacillati</taxon>
        <taxon>Actinomycetota</taxon>
        <taxon>Actinomycetes</taxon>
        <taxon>Mycobacteriales</taxon>
        <taxon>Nocardiaceae</taxon>
        <taxon>Nocardia</taxon>
    </lineage>
</organism>
<reference evidence="4" key="1">
    <citation type="submission" date="2015-07" db="EMBL/GenBank/DDBJ databases">
        <title>Nocardia seriolae U-1 whole genome shotgun sequence.</title>
        <authorList>
            <person name="Imajoh M."/>
            <person name="Fukumoto Y."/>
            <person name="Sukeda M."/>
            <person name="Yamane J."/>
            <person name="Yamasaki K."/>
            <person name="Shimizu M."/>
            <person name="Ohnishi K."/>
            <person name="Oshima S."/>
        </authorList>
    </citation>
    <scope>NUCLEOTIDE SEQUENCE [LARGE SCALE GENOMIC DNA]</scope>
    <source>
        <strain evidence="4">U-1</strain>
    </source>
</reference>
<dbReference type="GO" id="GO:0008270">
    <property type="term" value="F:zinc ion binding"/>
    <property type="evidence" value="ECO:0007669"/>
    <property type="project" value="InterPro"/>
</dbReference>
<protein>
    <submittedName>
        <fullName evidence="3">NADPH:quinone reductase</fullName>
    </submittedName>
</protein>
<dbReference type="SUPFAM" id="SSF51735">
    <property type="entry name" value="NAD(P)-binding Rossmann-fold domains"/>
    <property type="match status" value="1"/>
</dbReference>
<dbReference type="GeneID" id="93374361"/>
<comment type="caution">
    <text evidence="3">The sequence shown here is derived from an EMBL/GenBank/DDBJ whole genome shotgun (WGS) entry which is preliminary data.</text>
</comment>
<evidence type="ECO:0000256" key="1">
    <source>
        <dbReference type="ARBA" id="ARBA00023002"/>
    </source>
</evidence>
<dbReference type="InterPro" id="IPR011032">
    <property type="entry name" value="GroES-like_sf"/>
</dbReference>
<dbReference type="RefSeq" id="WP_033085273.1">
    <property type="nucleotide sequence ID" value="NZ_AP017900.1"/>
</dbReference>
<dbReference type="Pfam" id="PF13602">
    <property type="entry name" value="ADH_zinc_N_2"/>
    <property type="match status" value="1"/>
</dbReference>
<dbReference type="InterPro" id="IPR036291">
    <property type="entry name" value="NAD(P)-bd_dom_sf"/>
</dbReference>
<dbReference type="Gene3D" id="3.40.50.720">
    <property type="entry name" value="NAD(P)-binding Rossmann-like Domain"/>
    <property type="match status" value="1"/>
</dbReference>
<reference evidence="3 4" key="2">
    <citation type="journal article" date="2016" name="Genome Announc.">
        <title>Draft Genome Sequence of Erythromycin- and Oxytetracycline-Sensitive Nocardia seriolae Strain U-1 (NBRC 110359).</title>
        <authorList>
            <person name="Imajoh M."/>
            <person name="Sukeda M."/>
            <person name="Shimizu M."/>
            <person name="Yamane J."/>
            <person name="Ohnishi K."/>
            <person name="Oshima S."/>
        </authorList>
    </citation>
    <scope>NUCLEOTIDE SEQUENCE [LARGE SCALE GENOMIC DNA]</scope>
    <source>
        <strain evidence="3 4">U-1</strain>
    </source>
</reference>
<dbReference type="SUPFAM" id="SSF50129">
    <property type="entry name" value="GroES-like"/>
    <property type="match status" value="1"/>
</dbReference>
<dbReference type="Gene3D" id="3.90.180.10">
    <property type="entry name" value="Medium-chain alcohol dehydrogenases, catalytic domain"/>
    <property type="match status" value="1"/>
</dbReference>
<dbReference type="InterPro" id="IPR013154">
    <property type="entry name" value="ADH-like_N"/>
</dbReference>
<dbReference type="PANTHER" id="PTHR11695:SF294">
    <property type="entry name" value="RETICULON-4-INTERACTING PROTEIN 1, MITOCHONDRIAL"/>
    <property type="match status" value="1"/>
</dbReference>
<dbReference type="SMART" id="SM00829">
    <property type="entry name" value="PKS_ER"/>
    <property type="match status" value="1"/>
</dbReference>
<evidence type="ECO:0000313" key="4">
    <source>
        <dbReference type="Proteomes" id="UP000037179"/>
    </source>
</evidence>
<keyword evidence="4" id="KW-1185">Reference proteome</keyword>
<dbReference type="EMBL" id="BBYQ01000007">
    <property type="protein sequence ID" value="GAP26617.1"/>
    <property type="molecule type" value="Genomic_DNA"/>
</dbReference>
<dbReference type="PROSITE" id="PS01162">
    <property type="entry name" value="QOR_ZETA_CRYSTAL"/>
    <property type="match status" value="1"/>
</dbReference>